<feature type="coiled-coil region" evidence="1">
    <location>
        <begin position="133"/>
        <end position="160"/>
    </location>
</feature>
<keyword evidence="1" id="KW-0175">Coiled coil</keyword>
<evidence type="ECO:0000313" key="3">
    <source>
        <dbReference type="Proteomes" id="UP000290900"/>
    </source>
</evidence>
<reference evidence="2 3" key="1">
    <citation type="submission" date="2018-12" db="EMBL/GenBank/DDBJ databases">
        <authorList>
            <person name="Tiukova I."/>
            <person name="Dainat J."/>
        </authorList>
    </citation>
    <scope>NUCLEOTIDE SEQUENCE [LARGE SCALE GENOMIC DNA]</scope>
</reference>
<protein>
    <submittedName>
        <fullName evidence="2">DEKNAAC101515</fullName>
    </submittedName>
</protein>
<evidence type="ECO:0000313" key="2">
    <source>
        <dbReference type="EMBL" id="VEU20529.1"/>
    </source>
</evidence>
<dbReference type="Proteomes" id="UP000290900">
    <property type="component" value="Unassembled WGS sequence"/>
</dbReference>
<dbReference type="EMBL" id="CAACVR010000005">
    <property type="protein sequence ID" value="VEU20529.1"/>
    <property type="molecule type" value="Genomic_DNA"/>
</dbReference>
<dbReference type="OrthoDB" id="3997871at2759"/>
<dbReference type="InParanoid" id="A0A448YHY1"/>
<name>A0A448YHY1_BRENA</name>
<proteinExistence type="predicted"/>
<feature type="coiled-coil region" evidence="1">
    <location>
        <begin position="6"/>
        <end position="33"/>
    </location>
</feature>
<gene>
    <name evidence="2" type="ORF">BRENAR_LOCUS1264</name>
</gene>
<keyword evidence="3" id="KW-1185">Reference proteome</keyword>
<accession>A0A448YHY1</accession>
<sequence>MDPTYTANLKSQIQQKKRLLEVAQRQLSSLEQSQSIPDDPKYEIVALLETLKRIPYEPSDDDLIHLSLAETNLVEQIEDVDRVLGRLKVENEQDLQKQLDTESQLLELYNELDRILEVNISEKEMERQMLVNNDDTSTRYDDLQTEVNKLRERSKQLAEFTKTLVGDYMLKNEFSIFDYEDQVADKKNQFLKLLEILLNNAITSSGGSEKTLEVANKDDPLIRYLIVNNIVVVDRKNPNRIRLRI</sequence>
<dbReference type="AlphaFoldDB" id="A0A448YHY1"/>
<organism evidence="2 3">
    <name type="scientific">Brettanomyces naardenensis</name>
    <name type="common">Yeast</name>
    <dbReference type="NCBI Taxonomy" id="13370"/>
    <lineage>
        <taxon>Eukaryota</taxon>
        <taxon>Fungi</taxon>
        <taxon>Dikarya</taxon>
        <taxon>Ascomycota</taxon>
        <taxon>Saccharomycotina</taxon>
        <taxon>Pichiomycetes</taxon>
        <taxon>Pichiales</taxon>
        <taxon>Pichiaceae</taxon>
        <taxon>Brettanomyces</taxon>
    </lineage>
</organism>
<evidence type="ECO:0000256" key="1">
    <source>
        <dbReference type="SAM" id="Coils"/>
    </source>
</evidence>